<dbReference type="Proteomes" id="UP001300261">
    <property type="component" value="Unassembled WGS sequence"/>
</dbReference>
<comment type="caution">
    <text evidence="1">The sequence shown here is derived from an EMBL/GenBank/DDBJ whole genome shotgun (WGS) entry which is preliminary data.</text>
</comment>
<accession>A0ABT3R9A8</accession>
<gene>
    <name evidence="1" type="ORF">ON753_25365</name>
</gene>
<dbReference type="EMBL" id="JAPEVI010000003">
    <property type="protein sequence ID" value="MCX2725647.1"/>
    <property type="molecule type" value="Genomic_DNA"/>
</dbReference>
<protein>
    <submittedName>
        <fullName evidence="1">AAA family ATPase</fullName>
    </submittedName>
</protein>
<dbReference type="InterPro" id="IPR027417">
    <property type="entry name" value="P-loop_NTPase"/>
</dbReference>
<name>A0ABT3R9A8_9HYPH</name>
<evidence type="ECO:0000313" key="2">
    <source>
        <dbReference type="Proteomes" id="UP001300261"/>
    </source>
</evidence>
<dbReference type="SUPFAM" id="SSF52540">
    <property type="entry name" value="P-loop containing nucleoside triphosphate hydrolases"/>
    <property type="match status" value="1"/>
</dbReference>
<reference evidence="1 2" key="1">
    <citation type="journal article" date="2016" name="Int. J. Syst. Evol. Microbiol.">
        <title>Labrenzia salina sp. nov., isolated from the rhizosphere of the halophyte Arthrocnemum macrostachyum.</title>
        <authorList>
            <person name="Camacho M."/>
            <person name="Redondo-Gomez S."/>
            <person name="Rodriguez-Llorente I."/>
            <person name="Rohde M."/>
            <person name="Sproer C."/>
            <person name="Schumann P."/>
            <person name="Klenk H.P."/>
            <person name="Montero-Calasanz M.D.C."/>
        </authorList>
    </citation>
    <scope>NUCLEOTIDE SEQUENCE [LARGE SCALE GENOMIC DNA]</scope>
    <source>
        <strain evidence="1 2">DSM 29163</strain>
    </source>
</reference>
<proteinExistence type="predicted"/>
<dbReference type="RefSeq" id="WP_265966734.1">
    <property type="nucleotide sequence ID" value="NZ_JAPEVI010000003.1"/>
</dbReference>
<dbReference type="Gene3D" id="3.40.50.300">
    <property type="entry name" value="P-loop containing nucleotide triphosphate hydrolases"/>
    <property type="match status" value="1"/>
</dbReference>
<organism evidence="1 2">
    <name type="scientific">Roseibium salinum</name>
    <dbReference type="NCBI Taxonomy" id="1604349"/>
    <lineage>
        <taxon>Bacteria</taxon>
        <taxon>Pseudomonadati</taxon>
        <taxon>Pseudomonadota</taxon>
        <taxon>Alphaproteobacteria</taxon>
        <taxon>Hyphomicrobiales</taxon>
        <taxon>Stappiaceae</taxon>
        <taxon>Roseibium</taxon>
    </lineage>
</organism>
<evidence type="ECO:0000313" key="1">
    <source>
        <dbReference type="EMBL" id="MCX2725647.1"/>
    </source>
</evidence>
<keyword evidence="2" id="KW-1185">Reference proteome</keyword>
<sequence length="423" mass="47059">MIEAPAAPNSLEETGLEQDFLHKLVAKTLHVHGTMTPSAIVRETCLPITVVSALLSELQRLQIIEAKGLAGADMRSELRYALGGRGIPFALEAMAQSQYVGPAPVSLEAFHDQIKMQTISREHVNRDDLVRSLSHLVLPEELVDRLGPAINSARSILFYGDPGNGKTSIAEAIGTAFKDTIYLPHAIEVGGQIINFFDTTLHTRAEQLPANVEPAARKPSYDARWVACKRPAVLTGGELTLAMLDLAYNPVSNFYEAPIHLKAVGGIFIVDDFGRQQTPPQTVLNRWIIPLERKFDFLTLHTGKKFSIPFDQLVIFSTNIDPHKLADAAGLRRLYYKLHIPTPTASDYRRIFLNACDQVGIPFDEATFERFFRKYYVDRNVPPAGHHPKYLLDFIHSVCSYKGQPAAMNDDLLDGAWNNLHVV</sequence>